<dbReference type="GO" id="GO:0015093">
    <property type="term" value="F:ferrous iron transmembrane transporter activity"/>
    <property type="evidence" value="ECO:0007669"/>
    <property type="project" value="UniProtKB-UniRule"/>
</dbReference>
<feature type="transmembrane region" description="Helical" evidence="16">
    <location>
        <begin position="434"/>
        <end position="454"/>
    </location>
</feature>
<evidence type="ECO:0000256" key="6">
    <source>
        <dbReference type="ARBA" id="ARBA00022692"/>
    </source>
</evidence>
<keyword evidence="8 16" id="KW-1133">Transmembrane helix</keyword>
<comment type="function">
    <text evidence="16">Probable transporter of a GTP-driven Fe(2+) uptake system.</text>
</comment>
<evidence type="ECO:0000256" key="12">
    <source>
        <dbReference type="ARBA" id="ARBA00023136"/>
    </source>
</evidence>
<feature type="transmembrane region" description="Helical" evidence="16">
    <location>
        <begin position="402"/>
        <end position="428"/>
    </location>
</feature>
<keyword evidence="19" id="KW-1185">Reference proteome</keyword>
<dbReference type="InterPro" id="IPR003373">
    <property type="entry name" value="Fe2_transport_prot-B"/>
</dbReference>
<feature type="transmembrane region" description="Helical" evidence="16">
    <location>
        <begin position="303"/>
        <end position="324"/>
    </location>
</feature>
<keyword evidence="12 16" id="KW-0472">Membrane</keyword>
<dbReference type="FunFam" id="3.40.50.300:FF:000426">
    <property type="entry name" value="Ferrous iron transport protein B"/>
    <property type="match status" value="1"/>
</dbReference>
<dbReference type="CDD" id="cd01879">
    <property type="entry name" value="FeoB"/>
    <property type="match status" value="1"/>
</dbReference>
<keyword evidence="15" id="KW-0479">Metal-binding</keyword>
<dbReference type="PANTHER" id="PTHR43185:SF1">
    <property type="entry name" value="FE(2+) TRANSPORTER FEOB"/>
    <property type="match status" value="1"/>
</dbReference>
<feature type="transmembrane region" description="Helical" evidence="16">
    <location>
        <begin position="715"/>
        <end position="736"/>
    </location>
</feature>
<evidence type="ECO:0000313" key="19">
    <source>
        <dbReference type="Proteomes" id="UP000467214"/>
    </source>
</evidence>
<dbReference type="PANTHER" id="PTHR43185">
    <property type="entry name" value="FERROUS IRON TRANSPORT PROTEIN B"/>
    <property type="match status" value="1"/>
</dbReference>
<feature type="domain" description="FeoB-type G" evidence="17">
    <location>
        <begin position="3"/>
        <end position="168"/>
    </location>
</feature>
<dbReference type="SUPFAM" id="SSF52540">
    <property type="entry name" value="P-loop containing nucleoside triphosphate hydrolases"/>
    <property type="match status" value="1"/>
</dbReference>
<feature type="binding site" evidence="15">
    <location>
        <position position="21"/>
    </location>
    <ligand>
        <name>Mg(2+)</name>
        <dbReference type="ChEBI" id="CHEBI:18420"/>
        <label>2</label>
    </ligand>
</feature>
<evidence type="ECO:0000256" key="5">
    <source>
        <dbReference type="ARBA" id="ARBA00022519"/>
    </source>
</evidence>
<gene>
    <name evidence="18" type="primary">feoB</name>
    <name evidence="18" type="ORF">GQF02_14640</name>
</gene>
<feature type="binding site" evidence="14">
    <location>
        <begin position="55"/>
        <end position="58"/>
    </location>
    <ligand>
        <name>GTP</name>
        <dbReference type="ChEBI" id="CHEBI:37565"/>
        <label>1</label>
    </ligand>
</feature>
<dbReference type="Gene3D" id="3.40.50.300">
    <property type="entry name" value="P-loop containing nucleotide triphosphate hydrolases"/>
    <property type="match status" value="1"/>
</dbReference>
<comment type="caution">
    <text evidence="18">The sequence shown here is derived from an EMBL/GenBank/DDBJ whole genome shotgun (WGS) entry which is preliminary data.</text>
</comment>
<dbReference type="Pfam" id="PF02421">
    <property type="entry name" value="FeoB_N"/>
    <property type="match status" value="1"/>
</dbReference>
<evidence type="ECO:0000256" key="2">
    <source>
        <dbReference type="ARBA" id="ARBA00022448"/>
    </source>
</evidence>
<evidence type="ECO:0000256" key="11">
    <source>
        <dbReference type="ARBA" id="ARBA00023134"/>
    </source>
</evidence>
<dbReference type="PROSITE" id="PS51711">
    <property type="entry name" value="G_FEOB"/>
    <property type="match status" value="1"/>
</dbReference>
<dbReference type="InterPro" id="IPR027417">
    <property type="entry name" value="P-loop_NTPase"/>
</dbReference>
<dbReference type="NCBIfam" id="NF007105">
    <property type="entry name" value="PRK09554.1"/>
    <property type="match status" value="1"/>
</dbReference>
<evidence type="ECO:0000256" key="13">
    <source>
        <dbReference type="NCBIfam" id="TIGR00437"/>
    </source>
</evidence>
<evidence type="ECO:0000256" key="4">
    <source>
        <dbReference type="ARBA" id="ARBA00022496"/>
    </source>
</evidence>
<keyword evidence="11 14" id="KW-0342">GTP-binding</keyword>
<evidence type="ECO:0000256" key="15">
    <source>
        <dbReference type="PIRSR" id="PIRSR603373-2"/>
    </source>
</evidence>
<name>A0A845BS30_9NEIS</name>
<evidence type="ECO:0000256" key="7">
    <source>
        <dbReference type="ARBA" id="ARBA00022741"/>
    </source>
</evidence>
<feature type="binding site" evidence="14">
    <location>
        <begin position="10"/>
        <end position="17"/>
    </location>
    <ligand>
        <name>GTP</name>
        <dbReference type="ChEBI" id="CHEBI:37565"/>
        <label>1</label>
    </ligand>
</feature>
<dbReference type="Proteomes" id="UP000467214">
    <property type="component" value="Unassembled WGS sequence"/>
</dbReference>
<comment type="similarity">
    <text evidence="16">Belongs to the TRAFAC class TrmE-Era-EngA-EngB-Septin-like GTPase superfamily. FeoB GTPase (TC 9.A.8) family.</text>
</comment>
<feature type="binding site" evidence="14">
    <location>
        <begin position="35"/>
        <end position="39"/>
    </location>
    <ligand>
        <name>GTP</name>
        <dbReference type="ChEBI" id="CHEBI:37565"/>
        <label>2</label>
    </ligand>
</feature>
<feature type="binding site" evidence="14">
    <location>
        <begin position="119"/>
        <end position="122"/>
    </location>
    <ligand>
        <name>GTP</name>
        <dbReference type="ChEBI" id="CHEBI:37565"/>
        <label>1</label>
    </ligand>
</feature>
<evidence type="ECO:0000256" key="9">
    <source>
        <dbReference type="ARBA" id="ARBA00023004"/>
    </source>
</evidence>
<evidence type="ECO:0000256" key="14">
    <source>
        <dbReference type="PIRSR" id="PIRSR603373-1"/>
    </source>
</evidence>
<dbReference type="Pfam" id="PF07670">
    <property type="entry name" value="Gate"/>
    <property type="match status" value="2"/>
</dbReference>
<dbReference type="Pfam" id="PF07664">
    <property type="entry name" value="FeoB_C"/>
    <property type="match status" value="1"/>
</dbReference>
<keyword evidence="3" id="KW-1003">Cell membrane</keyword>
<feature type="transmembrane region" description="Helical" evidence="16">
    <location>
        <begin position="655"/>
        <end position="676"/>
    </location>
</feature>
<dbReference type="GO" id="GO:0046872">
    <property type="term" value="F:metal ion binding"/>
    <property type="evidence" value="ECO:0007669"/>
    <property type="project" value="UniProtKB-KW"/>
</dbReference>
<evidence type="ECO:0000256" key="3">
    <source>
        <dbReference type="ARBA" id="ARBA00022475"/>
    </source>
</evidence>
<dbReference type="GO" id="GO:0005886">
    <property type="term" value="C:plasma membrane"/>
    <property type="evidence" value="ECO:0007669"/>
    <property type="project" value="UniProtKB-SubCell"/>
</dbReference>
<dbReference type="InterPro" id="IPR050860">
    <property type="entry name" value="FeoB_GTPase"/>
</dbReference>
<accession>A0A845BS30</accession>
<feature type="transmembrane region" description="Helical" evidence="16">
    <location>
        <begin position="266"/>
        <end position="291"/>
    </location>
</feature>
<keyword evidence="2 16" id="KW-0813">Transport</keyword>
<protein>
    <recommendedName>
        <fullName evidence="13 16">Ferrous iron transport protein B</fullName>
    </recommendedName>
</protein>
<organism evidence="18 19">
    <name type="scientific">Craterilacuibacter sinensis</name>
    <dbReference type="NCBI Taxonomy" id="2686017"/>
    <lineage>
        <taxon>Bacteria</taxon>
        <taxon>Pseudomonadati</taxon>
        <taxon>Pseudomonadota</taxon>
        <taxon>Betaproteobacteria</taxon>
        <taxon>Neisseriales</taxon>
        <taxon>Neisseriaceae</taxon>
        <taxon>Craterilacuibacter</taxon>
    </lineage>
</organism>
<evidence type="ECO:0000256" key="8">
    <source>
        <dbReference type="ARBA" id="ARBA00022989"/>
    </source>
</evidence>
<dbReference type="NCBIfam" id="TIGR00437">
    <property type="entry name" value="feoB"/>
    <property type="match status" value="1"/>
</dbReference>
<evidence type="ECO:0000259" key="17">
    <source>
        <dbReference type="PROSITE" id="PS51711"/>
    </source>
</evidence>
<dbReference type="GO" id="GO:0005525">
    <property type="term" value="F:GTP binding"/>
    <property type="evidence" value="ECO:0007669"/>
    <property type="project" value="UniProtKB-KW"/>
</dbReference>
<dbReference type="EMBL" id="WSSB01000017">
    <property type="protein sequence ID" value="MXR38210.1"/>
    <property type="molecule type" value="Genomic_DNA"/>
</dbReference>
<feature type="binding site" evidence="15">
    <location>
        <position position="22"/>
    </location>
    <ligand>
        <name>Mg(2+)</name>
        <dbReference type="ChEBI" id="CHEBI:18420"/>
        <label>1</label>
    </ligand>
</feature>
<dbReference type="AlphaFoldDB" id="A0A845BS30"/>
<evidence type="ECO:0000256" key="1">
    <source>
        <dbReference type="ARBA" id="ARBA00004429"/>
    </source>
</evidence>
<reference evidence="18 19" key="1">
    <citation type="submission" date="2019-12" db="EMBL/GenBank/DDBJ databases">
        <title>Neisseriaceae gen. nov. sp. Genome sequencing and assembly.</title>
        <authorList>
            <person name="Liu Z."/>
            <person name="Li A."/>
        </authorList>
    </citation>
    <scope>NUCLEOTIDE SEQUENCE [LARGE SCALE GENOMIC DNA]</scope>
    <source>
        <strain evidence="18 19">B2N2-7</strain>
    </source>
</reference>
<dbReference type="InterPro" id="IPR011642">
    <property type="entry name" value="Gate_dom"/>
</dbReference>
<evidence type="ECO:0000256" key="10">
    <source>
        <dbReference type="ARBA" id="ARBA00023065"/>
    </source>
</evidence>
<feature type="binding site" evidence="15">
    <location>
        <position position="25"/>
    </location>
    <ligand>
        <name>Mg(2+)</name>
        <dbReference type="ChEBI" id="CHEBI:18420"/>
        <label>2</label>
    </ligand>
</feature>
<feature type="transmembrane region" description="Helical" evidence="16">
    <location>
        <begin position="331"/>
        <end position="348"/>
    </location>
</feature>
<dbReference type="InterPro" id="IPR030389">
    <property type="entry name" value="G_FEOB_dom"/>
</dbReference>
<feature type="transmembrane region" description="Helical" evidence="16">
    <location>
        <begin position="683"/>
        <end position="703"/>
    </location>
</feature>
<evidence type="ECO:0000256" key="16">
    <source>
        <dbReference type="RuleBase" id="RU362098"/>
    </source>
</evidence>
<keyword evidence="7 14" id="KW-0547">Nucleotide-binding</keyword>
<keyword evidence="5" id="KW-0997">Cell inner membrane</keyword>
<dbReference type="PRINTS" id="PR00326">
    <property type="entry name" value="GTP1OBG"/>
</dbReference>
<feature type="binding site" evidence="15">
    <location>
        <position position="24"/>
    </location>
    <ligand>
        <name>Mg(2+)</name>
        <dbReference type="ChEBI" id="CHEBI:18420"/>
        <label>2</label>
    </ligand>
</feature>
<keyword evidence="10" id="KW-0406">Ion transport</keyword>
<proteinExistence type="inferred from homology"/>
<keyword evidence="15" id="KW-0460">Magnesium</keyword>
<comment type="subcellular location">
    <subcellularLocation>
        <location evidence="1 16">Cell inner membrane</location>
        <topology evidence="1 16">Multi-pass membrane protein</topology>
    </subcellularLocation>
</comment>
<dbReference type="InterPro" id="IPR006073">
    <property type="entry name" value="GTP-bd"/>
</dbReference>
<keyword evidence="4 16" id="KW-0410">Iron transport</keyword>
<feature type="transmembrane region" description="Helical" evidence="16">
    <location>
        <begin position="368"/>
        <end position="390"/>
    </location>
</feature>
<evidence type="ECO:0000313" key="18">
    <source>
        <dbReference type="EMBL" id="MXR38210.1"/>
    </source>
</evidence>
<keyword evidence="6 16" id="KW-0812">Transmembrane</keyword>
<sequence length="761" mass="79591">MPLNSISLIGNPNCGKTTLFNALTGARQKVGNWPGVTVERKSGRLRGDAPLEVVDLPGTYSIEGGDEGVSEDERIARDHVLAGADGLIVNVLDAGNLQRNLFLTFQLLDLGRPMLVVLNMVDALENSGHSIDIPALQQALGCPVLAICANRGKGVAELVTAIQLAAASAVSPCPQPTLAGDLEVWLQAQAQAEPDVSRAIQSARLLEGTASSLPDLAGEDADIALASARYSAIDLLCARVLRREHIASPGMTARLDRFALGRVTGLPVFLLAMYLMFLLAINAGAVFIDFFDLATGTLLVDGTAHLLSGMGAPAWLVAVLAHGIGGGIQTVSTFIPVIAAMFLCLSFMEDSGYLARAAMVVDRAMRAVGLPGKAFVPMLVGFGCNVPAIMGTRTLDSSRDRLTAIMMMPFMSCGARLPVYVMFAAVFFPSDGQNVVFALYLLGIAIAVLTGLAMKHSLLSGEISPFVMELPPYRLPTLKGMLIHSWQRLKSFIVRAGKAIVAVVMVLSLFNSLGADGSFGNENTEASLLSATGRVLTPVFTPMGITQDNWPATVGLFTGIFAKEAVVGTLDSLYGNLARAAAGHEDEPVYDMAAGLQAAVASVADNLASLGDKLTDPLGLSVGDLADRDAIAEEQGVDTTTFGQMQMRFGGAAAALAYLVFILLYTPCVAALGAVYREAGARWMAGVGAWCFVIAWSAATLTYQVSRLATAPVTAGLWIAGVLGMLGLGFLLLRYFGRQAGAANALPAGKAKACASGSCAC</sequence>
<keyword evidence="9 16" id="KW-0408">Iron</keyword>
<dbReference type="InterPro" id="IPR011640">
    <property type="entry name" value="Fe2_transport_prot_B_C"/>
</dbReference>
<dbReference type="RefSeq" id="WP_160798122.1">
    <property type="nucleotide sequence ID" value="NZ_WSSB01000017.1"/>
</dbReference>